<evidence type="ECO:0000256" key="2">
    <source>
        <dbReference type="SAM" id="Phobius"/>
    </source>
</evidence>
<organism evidence="3 4">
    <name type="scientific">Streptomyces actuosus</name>
    <dbReference type="NCBI Taxonomy" id="1885"/>
    <lineage>
        <taxon>Bacteria</taxon>
        <taxon>Bacillati</taxon>
        <taxon>Actinomycetota</taxon>
        <taxon>Actinomycetes</taxon>
        <taxon>Kitasatosporales</taxon>
        <taxon>Streptomycetaceae</taxon>
        <taxon>Streptomyces</taxon>
    </lineage>
</organism>
<dbReference type="EMBL" id="JAFFZS010000015">
    <property type="protein sequence ID" value="MBN0046343.1"/>
    <property type="molecule type" value="Genomic_DNA"/>
</dbReference>
<feature type="region of interest" description="Disordered" evidence="1">
    <location>
        <begin position="188"/>
        <end position="216"/>
    </location>
</feature>
<gene>
    <name evidence="3" type="ORF">JS756_19995</name>
</gene>
<feature type="compositionally biased region" description="Low complexity" evidence="1">
    <location>
        <begin position="45"/>
        <end position="57"/>
    </location>
</feature>
<evidence type="ECO:0000313" key="3">
    <source>
        <dbReference type="EMBL" id="MBN0046343.1"/>
    </source>
</evidence>
<keyword evidence="2" id="KW-0812">Transmembrane</keyword>
<accession>A0ABS2VTD0</accession>
<evidence type="ECO:0000313" key="4">
    <source>
        <dbReference type="Proteomes" id="UP000788262"/>
    </source>
</evidence>
<keyword evidence="2" id="KW-0472">Membrane</keyword>
<keyword evidence="2" id="KW-1133">Transmembrane helix</keyword>
<sequence length="277" mass="27566">MTTAITGERPPAGADAAFLAEHRAAETDVALLRRQLTALGDALADAAPSVPSAHSAPTGTASPVEPTGVEPPSAERSRPAPSPSGPAPAAPRVPVRRPRRRLLAAALGLAAAAAGVTVAGSLVVPAVNDAAREHGSAADAKAAAPPVGLADPAYVACAALVVEGDVTGVTPVAGTAERRVTLRVTRAYAPRRQAGDTGPGQSAAPGQGTGPGRDVPTVVVTVGQEVAPAPRTGQHVLVGVRRHAATADVWITGEAAVAPERAPLTEAVNRARDVVCD</sequence>
<evidence type="ECO:0000256" key="1">
    <source>
        <dbReference type="SAM" id="MobiDB-lite"/>
    </source>
</evidence>
<proteinExistence type="predicted"/>
<reference evidence="3 4" key="1">
    <citation type="submission" date="2021-02" db="EMBL/GenBank/DDBJ databases">
        <title>Whole genome sequencing of Streptomyces actuosus VRA1.</title>
        <authorList>
            <person name="Sen G."/>
            <person name="Sen A."/>
        </authorList>
    </citation>
    <scope>NUCLEOTIDE SEQUENCE [LARGE SCALE GENOMIC DNA]</scope>
    <source>
        <strain evidence="3 4">VRA1</strain>
    </source>
</reference>
<comment type="caution">
    <text evidence="3">The sequence shown here is derived from an EMBL/GenBank/DDBJ whole genome shotgun (WGS) entry which is preliminary data.</text>
</comment>
<dbReference type="Proteomes" id="UP000788262">
    <property type="component" value="Unassembled WGS sequence"/>
</dbReference>
<feature type="transmembrane region" description="Helical" evidence="2">
    <location>
        <begin position="102"/>
        <end position="124"/>
    </location>
</feature>
<feature type="compositionally biased region" description="Pro residues" evidence="1">
    <location>
        <begin position="80"/>
        <end position="91"/>
    </location>
</feature>
<keyword evidence="4" id="KW-1185">Reference proteome</keyword>
<protein>
    <recommendedName>
        <fullName evidence="5">Tat pathway signal sequence domain protein</fullName>
    </recommendedName>
</protein>
<feature type="region of interest" description="Disordered" evidence="1">
    <location>
        <begin position="45"/>
        <end position="96"/>
    </location>
</feature>
<evidence type="ECO:0008006" key="5">
    <source>
        <dbReference type="Google" id="ProtNLM"/>
    </source>
</evidence>
<name>A0ABS2VTD0_STRAS</name>